<dbReference type="AlphaFoldDB" id="A0AA44BGQ0"/>
<dbReference type="PIRSF" id="PIRSF005261">
    <property type="entry name" value="Heat_shock_Hsp33"/>
    <property type="match status" value="1"/>
</dbReference>
<keyword evidence="1 6" id="KW-0963">Cytoplasm</keyword>
<keyword evidence="3 6" id="KW-1015">Disulfide bond</keyword>
<feature type="disulfide bond" description="Redox-active" evidence="6">
    <location>
        <begin position="238"/>
        <end position="240"/>
    </location>
</feature>
<reference evidence="7 8" key="1">
    <citation type="submission" date="2019-04" db="EMBL/GenBank/DDBJ databases">
        <title>Isachenkonia alkalipeptolytica gen. nov. sp. nov. a new anaerobic, alkiliphilic organothrophic bacterium capable to reduce synthesized ferrihydrite isolated from a soda lake.</title>
        <authorList>
            <person name="Toshchakov S.V."/>
            <person name="Zavarzina D.G."/>
            <person name="Zhilina T.N."/>
            <person name="Kostrikina N.A."/>
            <person name="Kublanov I.V."/>
        </authorList>
    </citation>
    <scope>NUCLEOTIDE SEQUENCE [LARGE SCALE GENOMIC DNA]</scope>
    <source>
        <strain evidence="7 8">Z-1701</strain>
    </source>
</reference>
<feature type="disulfide bond" description="Redox-active" evidence="6">
    <location>
        <begin position="271"/>
        <end position="274"/>
    </location>
</feature>
<gene>
    <name evidence="6" type="primary">hslO</name>
    <name evidence="7" type="ORF">ISALK_13405</name>
</gene>
<evidence type="ECO:0000256" key="3">
    <source>
        <dbReference type="ARBA" id="ARBA00023157"/>
    </source>
</evidence>
<comment type="subcellular location">
    <subcellularLocation>
        <location evidence="6">Cytoplasm</location>
    </subcellularLocation>
</comment>
<dbReference type="Gene3D" id="3.55.30.10">
    <property type="entry name" value="Hsp33 domain"/>
    <property type="match status" value="1"/>
</dbReference>
<keyword evidence="5 6" id="KW-0676">Redox-active center</keyword>
<dbReference type="PANTHER" id="PTHR30111:SF1">
    <property type="entry name" value="33 KDA CHAPERONIN"/>
    <property type="match status" value="1"/>
</dbReference>
<organism evidence="7 8">
    <name type="scientific">Isachenkonia alkalipeptolytica</name>
    <dbReference type="NCBI Taxonomy" id="2565777"/>
    <lineage>
        <taxon>Bacteria</taxon>
        <taxon>Bacillati</taxon>
        <taxon>Bacillota</taxon>
        <taxon>Clostridia</taxon>
        <taxon>Eubacteriales</taxon>
        <taxon>Clostridiaceae</taxon>
        <taxon>Isachenkonia</taxon>
    </lineage>
</organism>
<evidence type="ECO:0000256" key="1">
    <source>
        <dbReference type="ARBA" id="ARBA00022490"/>
    </source>
</evidence>
<dbReference type="InterPro" id="IPR000397">
    <property type="entry name" value="Heat_shock_Hsp33"/>
</dbReference>
<dbReference type="SUPFAM" id="SSF64397">
    <property type="entry name" value="Hsp33 domain"/>
    <property type="match status" value="1"/>
</dbReference>
<name>A0AA44BGQ0_9CLOT</name>
<comment type="function">
    <text evidence="6">Redox regulated molecular chaperone. Protects both thermally unfolding and oxidatively damaged proteins from irreversible aggregation. Plays an important role in the bacterial defense system toward oxidative stress.</text>
</comment>
<comment type="caution">
    <text evidence="7">The sequence shown here is derived from an EMBL/GenBank/DDBJ whole genome shotgun (WGS) entry which is preliminary data.</text>
</comment>
<dbReference type="InterPro" id="IPR016153">
    <property type="entry name" value="Heat_shock_Hsp33_N"/>
</dbReference>
<dbReference type="Pfam" id="PF01430">
    <property type="entry name" value="HSP33"/>
    <property type="match status" value="1"/>
</dbReference>
<dbReference type="CDD" id="cd00498">
    <property type="entry name" value="Hsp33"/>
    <property type="match status" value="1"/>
</dbReference>
<dbReference type="SUPFAM" id="SSF118352">
    <property type="entry name" value="HSP33 redox switch-like"/>
    <property type="match status" value="1"/>
</dbReference>
<keyword evidence="4 6" id="KW-0143">Chaperone</keyword>
<dbReference type="GO" id="GO:0051082">
    <property type="term" value="F:unfolded protein binding"/>
    <property type="evidence" value="ECO:0007669"/>
    <property type="project" value="UniProtKB-UniRule"/>
</dbReference>
<proteinExistence type="inferred from homology"/>
<dbReference type="RefSeq" id="WP_160723198.1">
    <property type="nucleotide sequence ID" value="NZ_SUMG01000027.1"/>
</dbReference>
<evidence type="ECO:0000256" key="2">
    <source>
        <dbReference type="ARBA" id="ARBA00022833"/>
    </source>
</evidence>
<keyword evidence="8" id="KW-1185">Reference proteome</keyword>
<comment type="PTM">
    <text evidence="6">Under oxidizing conditions two disulfide bonds are formed involving the reactive cysteines. Under reducing conditions zinc is bound to the reactive cysteines and the protein is inactive.</text>
</comment>
<dbReference type="GO" id="GO:0044183">
    <property type="term" value="F:protein folding chaperone"/>
    <property type="evidence" value="ECO:0007669"/>
    <property type="project" value="TreeGrafter"/>
</dbReference>
<dbReference type="Proteomes" id="UP000449710">
    <property type="component" value="Unassembled WGS sequence"/>
</dbReference>
<dbReference type="GO" id="GO:0042026">
    <property type="term" value="P:protein refolding"/>
    <property type="evidence" value="ECO:0007669"/>
    <property type="project" value="TreeGrafter"/>
</dbReference>
<evidence type="ECO:0000313" key="8">
    <source>
        <dbReference type="Proteomes" id="UP000449710"/>
    </source>
</evidence>
<protein>
    <recommendedName>
        <fullName evidence="6">33 kDa chaperonin</fullName>
    </recommendedName>
    <alternativeName>
        <fullName evidence="6">Heat shock protein 33 homolog</fullName>
        <shortName evidence="6">HSP33</shortName>
    </alternativeName>
</protein>
<evidence type="ECO:0000313" key="7">
    <source>
        <dbReference type="EMBL" id="NBG89486.1"/>
    </source>
</evidence>
<comment type="similarity">
    <text evidence="6">Belongs to the HSP33 family.</text>
</comment>
<evidence type="ECO:0000256" key="5">
    <source>
        <dbReference type="ARBA" id="ARBA00023284"/>
    </source>
</evidence>
<dbReference type="PANTHER" id="PTHR30111">
    <property type="entry name" value="33 KDA CHAPERONIN"/>
    <property type="match status" value="1"/>
</dbReference>
<keyword evidence="2 6" id="KW-0862">Zinc</keyword>
<dbReference type="Gene3D" id="3.90.1280.10">
    <property type="entry name" value="HSP33 redox switch-like"/>
    <property type="match status" value="1"/>
</dbReference>
<dbReference type="NCBIfam" id="NF001033">
    <property type="entry name" value="PRK00114.1"/>
    <property type="match status" value="1"/>
</dbReference>
<dbReference type="GO" id="GO:0005737">
    <property type="term" value="C:cytoplasm"/>
    <property type="evidence" value="ECO:0007669"/>
    <property type="project" value="UniProtKB-SubCell"/>
</dbReference>
<evidence type="ECO:0000256" key="4">
    <source>
        <dbReference type="ARBA" id="ARBA00023186"/>
    </source>
</evidence>
<dbReference type="EMBL" id="SUMG01000027">
    <property type="protein sequence ID" value="NBG89486.1"/>
    <property type="molecule type" value="Genomic_DNA"/>
</dbReference>
<dbReference type="HAMAP" id="MF_00117">
    <property type="entry name" value="HslO"/>
    <property type="match status" value="1"/>
</dbReference>
<sequence length="299" mass="32839">MKSKILRGTAFDGQVRIFIANTTNFVEKAKEIHQTSPVATAALGRVLTATSILGVMLKGERDKITTRINGQGPIGTIIATSDASGNVKGYVTNPQVMVESKTPGKLNVGAAVGKDGEITVIKDLGLKNPYIGNYPLVNGEIGEDLAAYFMYSEQQPSAVGLGVTIEKDYTIKSAGGFILQILPDTDENVAYILEERVKEAGSISKLIENSRDEKEIMNQLLEGLNPKVLEEYEVDYFCDCNRGRFEKALISLGKEEIMTLIEEDHGAELQCHFCNEKYQFSQKELESLMKEATSTDEKL</sequence>
<accession>A0AA44BGQ0</accession>
<evidence type="ECO:0000256" key="6">
    <source>
        <dbReference type="HAMAP-Rule" id="MF_00117"/>
    </source>
</evidence>
<dbReference type="InterPro" id="IPR016154">
    <property type="entry name" value="Heat_shock_Hsp33_C"/>
</dbReference>